<dbReference type="GO" id="GO:0046961">
    <property type="term" value="F:proton-transporting ATPase activity, rotational mechanism"/>
    <property type="evidence" value="ECO:0007669"/>
    <property type="project" value="InterPro"/>
</dbReference>
<proteinExistence type="inferred from homology"/>
<protein>
    <recommendedName>
        <fullName evidence="5">V-type proton ATPase subunit F</fullName>
    </recommendedName>
</protein>
<dbReference type="Pfam" id="PF01990">
    <property type="entry name" value="ATP-synt_F"/>
    <property type="match status" value="1"/>
</dbReference>
<dbReference type="PANTHER" id="PTHR13861:SF2">
    <property type="entry name" value="V-TYPE PROTON ATPASE SUBUNIT F"/>
    <property type="match status" value="1"/>
</dbReference>
<evidence type="ECO:0000313" key="6">
    <source>
        <dbReference type="EMBL" id="KAK9821199.1"/>
    </source>
</evidence>
<dbReference type="EMBL" id="JALJOS010000040">
    <property type="protein sequence ID" value="KAK9821199.1"/>
    <property type="molecule type" value="Genomic_DNA"/>
</dbReference>
<dbReference type="InterPro" id="IPR005772">
    <property type="entry name" value="ATPase_V1-cplx_fsu_euk"/>
</dbReference>
<organism evidence="6 7">
    <name type="scientific">Apatococcus lobatus</name>
    <dbReference type="NCBI Taxonomy" id="904363"/>
    <lineage>
        <taxon>Eukaryota</taxon>
        <taxon>Viridiplantae</taxon>
        <taxon>Chlorophyta</taxon>
        <taxon>core chlorophytes</taxon>
        <taxon>Trebouxiophyceae</taxon>
        <taxon>Chlorellales</taxon>
        <taxon>Chlorellaceae</taxon>
        <taxon>Apatococcus</taxon>
    </lineage>
</organism>
<dbReference type="InterPro" id="IPR036906">
    <property type="entry name" value="ATPase_V1_fsu_sf"/>
</dbReference>
<dbReference type="PANTHER" id="PTHR13861">
    <property type="entry name" value="VACUOLAR ATP SYNTHASE SUBUNIT F"/>
    <property type="match status" value="1"/>
</dbReference>
<keyword evidence="3 5" id="KW-0375">Hydrogen ion transport</keyword>
<name>A0AAW1QIC4_9CHLO</name>
<dbReference type="GO" id="GO:0033180">
    <property type="term" value="C:proton-transporting V-type ATPase, V1 domain"/>
    <property type="evidence" value="ECO:0007669"/>
    <property type="project" value="InterPro"/>
</dbReference>
<evidence type="ECO:0000313" key="7">
    <source>
        <dbReference type="Proteomes" id="UP001438707"/>
    </source>
</evidence>
<evidence type="ECO:0000256" key="3">
    <source>
        <dbReference type="ARBA" id="ARBA00022781"/>
    </source>
</evidence>
<evidence type="ECO:0000256" key="2">
    <source>
        <dbReference type="ARBA" id="ARBA00022448"/>
    </source>
</evidence>
<evidence type="ECO:0000256" key="5">
    <source>
        <dbReference type="PIRNR" id="PIRNR015945"/>
    </source>
</evidence>
<comment type="similarity">
    <text evidence="1 5">Belongs to the V-ATPase F subunit family.</text>
</comment>
<sequence length="125" mass="13828">MPEEKDKSSLLAVIGDEDTVTGFLLAGVGNVDLRRKSNFLIVNEKTTVKQIEDAFKDFTNREGIAIVMISQYVANMIRNQINRYTRPIPAVLEIPSKEHPYDPNQDSILSRVKGMFGGDVTGAGT</sequence>
<keyword evidence="2 5" id="KW-0813">Transport</keyword>
<dbReference type="Proteomes" id="UP001438707">
    <property type="component" value="Unassembled WGS sequence"/>
</dbReference>
<reference evidence="6 7" key="1">
    <citation type="journal article" date="2024" name="Nat. Commun.">
        <title>Phylogenomics reveals the evolutionary origins of lichenization in chlorophyte algae.</title>
        <authorList>
            <person name="Puginier C."/>
            <person name="Libourel C."/>
            <person name="Otte J."/>
            <person name="Skaloud P."/>
            <person name="Haon M."/>
            <person name="Grisel S."/>
            <person name="Petersen M."/>
            <person name="Berrin J.G."/>
            <person name="Delaux P.M."/>
            <person name="Dal Grande F."/>
            <person name="Keller J."/>
        </authorList>
    </citation>
    <scope>NUCLEOTIDE SEQUENCE [LARGE SCALE GENOMIC DNA]</scope>
    <source>
        <strain evidence="6 7">SAG 2145</strain>
    </source>
</reference>
<dbReference type="Gene3D" id="3.40.50.10580">
    <property type="entry name" value="ATPase, V1 complex, subunit F"/>
    <property type="match status" value="1"/>
</dbReference>
<comment type="subunit">
    <text evidence="5">V-ATPase is a heteromultimeric enzyme made up of two complexes: the ATP-hydrolytic V1 complex and the proton translocation V0 complex.</text>
</comment>
<comment type="caution">
    <text evidence="6">The sequence shown here is derived from an EMBL/GenBank/DDBJ whole genome shotgun (WGS) entry which is preliminary data.</text>
</comment>
<accession>A0AAW1QIC4</accession>
<dbReference type="PIRSF" id="PIRSF015945">
    <property type="entry name" value="ATPase_V1_F_euk"/>
    <property type="match status" value="1"/>
</dbReference>
<dbReference type="FunFam" id="3.40.50.10580:FF:000003">
    <property type="entry name" value="V-type proton ATPase subunit F"/>
    <property type="match status" value="1"/>
</dbReference>
<keyword evidence="4 5" id="KW-0406">Ion transport</keyword>
<keyword evidence="7" id="KW-1185">Reference proteome</keyword>
<evidence type="ECO:0000256" key="1">
    <source>
        <dbReference type="ARBA" id="ARBA00010148"/>
    </source>
</evidence>
<dbReference type="InterPro" id="IPR008218">
    <property type="entry name" value="ATPase_V1-cplx_f_g_su"/>
</dbReference>
<dbReference type="SUPFAM" id="SSF159468">
    <property type="entry name" value="AtpF-like"/>
    <property type="match status" value="1"/>
</dbReference>
<gene>
    <name evidence="6" type="ORF">WJX74_009245</name>
</gene>
<evidence type="ECO:0000256" key="4">
    <source>
        <dbReference type="ARBA" id="ARBA00023065"/>
    </source>
</evidence>
<dbReference type="AlphaFoldDB" id="A0AAW1QIC4"/>
<dbReference type="NCBIfam" id="TIGR01101">
    <property type="entry name" value="V_ATP_synt_F"/>
    <property type="match status" value="1"/>
</dbReference>
<comment type="function">
    <text evidence="5">Subunit of the V1 complex of vacuolar(H+)-ATPase (V-ATPase), a multisubunit enzyme composed of a peripheral complex (V1) that hydrolyzes ATP and a membrane integral complex (V0) that translocates protons. V-ATPase is responsible for acidifying and maintaining the pH of intracellular compartments.</text>
</comment>